<dbReference type="SUPFAM" id="SSF48371">
    <property type="entry name" value="ARM repeat"/>
    <property type="match status" value="1"/>
</dbReference>
<feature type="compositionally biased region" description="Acidic residues" evidence="4">
    <location>
        <begin position="753"/>
        <end position="813"/>
    </location>
</feature>
<dbReference type="Pfam" id="PF04931">
    <property type="entry name" value="DNA_pol_phi"/>
    <property type="match status" value="1"/>
</dbReference>
<keyword evidence="6" id="KW-1185">Reference proteome</keyword>
<feature type="region of interest" description="Disordered" evidence="4">
    <location>
        <begin position="1"/>
        <end position="70"/>
    </location>
</feature>
<feature type="compositionally biased region" description="Acidic residues" evidence="4">
    <location>
        <begin position="842"/>
        <end position="853"/>
    </location>
</feature>
<dbReference type="eggNOG" id="KOG1926">
    <property type="taxonomic scope" value="Eukaryota"/>
</dbReference>
<sequence length="1047" mass="116941">MNQANLRLNHSQLPHTQKMGSKRKRVAKEGANSLQNPQKRTKNETDPSTNGASKKTKTKTKTKTESSTKTKPTLVKALFVESPIGEDRKREAELYELLGSEDPDDRIEAADCIVASLFGTDGEGVSSAILRRHLDRRLFRGLASGRNASRLGFSLVLTEILGQLYGEKALAESKYEDLDFDTVLEILNEKISVIGNIPGQEERDHFFGQVFGLMAFAQAGILFRDISRWNTVLDLLLKLAAKKVWLRSQCGWVIVQAIDQMSKKQAEATLEKIAEANLAKTPEGVAVWLVALTRFPDLKVKPWHDPLSKKSFGDLAAVLRESFQDFSKDQPERGQKNKQASWTAQLHYVWDILLAHYLKEGESKAEEFQQFWARVVDDSLFAKSATEGQKFKGFMVFQKMLEGLVSLPSHLEGLFSKNLTLCLMNQSAKEDRYLHRAAIKALKAIEATISAHPSTLVPILDSLLGQNGAYNFDQRTNTKTIDHLIQNVSEETGKKVIKIIQKPISTIDQQETAQATSTLRVYIDYLSKTLNASASPASGKIQQKVFSAALQELSQLAYSQPKHIPVDALTEGVRELCRTRLESSFAKVSRRTEDYGTLCTAVSAIDPDSVAMSEEISEAVRNALSRMQKLLKRKATDDNEKSLFQALAMLHAVSVFQLYNEDPDAMEVLNDLAQYSDRLKKGKSAESEAGTSEFLVEILLSFVARPSSLMRQVSQQVFDAFTPQISAGGLELLTAPLSSNESTKGQKELFNTGEDEMEVDEDEEDEEGTDADEEDNSDIEIDSDVEFIDINEANDESGDEDEDEDEDEDDDKNDGEFDKPEELDDALEKILKSHRLDKDVEAESSEDEGDMSDSEMFAIDEQLAAAIKPRIQDRTNDSKKQKKEAKQSVVNFKHRILDLLDIYVRNEPLSPLAFPLLPPLLSLMRTTSTKPLASRACDIILNYQKALKKARSNREKIEIPDKDGLLGVLLEIHEAVGQDNAHAYAKACSAASLIVVSALFAADKANIKEVIAVYAQTWETWVLRETKPQSSFFLDWYNWSQNTASQA</sequence>
<dbReference type="InterPro" id="IPR007015">
    <property type="entry name" value="DNA_pol_V/MYBBP1A"/>
</dbReference>
<comment type="subcellular location">
    <subcellularLocation>
        <location evidence="1">Nucleus</location>
    </subcellularLocation>
</comment>
<dbReference type="GO" id="GO:0005730">
    <property type="term" value="C:nucleolus"/>
    <property type="evidence" value="ECO:0007669"/>
    <property type="project" value="InterPro"/>
</dbReference>
<organism evidence="5 6">
    <name type="scientific">Gibberella zeae (strain ATCC MYA-4620 / CBS 123657 / FGSC 9075 / NRRL 31084 / PH-1)</name>
    <name type="common">Wheat head blight fungus</name>
    <name type="synonym">Fusarium graminearum</name>
    <dbReference type="NCBI Taxonomy" id="229533"/>
    <lineage>
        <taxon>Eukaryota</taxon>
        <taxon>Fungi</taxon>
        <taxon>Dikarya</taxon>
        <taxon>Ascomycota</taxon>
        <taxon>Pezizomycotina</taxon>
        <taxon>Sordariomycetes</taxon>
        <taxon>Hypocreomycetidae</taxon>
        <taxon>Hypocreales</taxon>
        <taxon>Nectriaceae</taxon>
        <taxon>Fusarium</taxon>
    </lineage>
</organism>
<reference evidence="6" key="1">
    <citation type="journal article" date="2007" name="Science">
        <title>The Fusarium graminearum genome reveals a link between localized polymorphism and pathogen specialization.</title>
        <authorList>
            <person name="Cuomo C.A."/>
            <person name="Gueldener U."/>
            <person name="Xu J.-R."/>
            <person name="Trail F."/>
            <person name="Turgeon B.G."/>
            <person name="Di Pietro A."/>
            <person name="Walton J.D."/>
            <person name="Ma L.-J."/>
            <person name="Baker S.E."/>
            <person name="Rep M."/>
            <person name="Adam G."/>
            <person name="Antoniw J."/>
            <person name="Baldwin T."/>
            <person name="Calvo S.E."/>
            <person name="Chang Y.-L."/>
            <person name="DeCaprio D."/>
            <person name="Gale L.R."/>
            <person name="Gnerre S."/>
            <person name="Goswami R.S."/>
            <person name="Hammond-Kosack K."/>
            <person name="Harris L.J."/>
            <person name="Hilburn K."/>
            <person name="Kennell J.C."/>
            <person name="Kroken S."/>
            <person name="Magnuson J.K."/>
            <person name="Mannhaupt G."/>
            <person name="Mauceli E.W."/>
            <person name="Mewes H.-W."/>
            <person name="Mitterbauer R."/>
            <person name="Muehlbauer G."/>
            <person name="Muensterkoetter M."/>
            <person name="Nelson D."/>
            <person name="O'Donnell K."/>
            <person name="Ouellet T."/>
            <person name="Qi W."/>
            <person name="Quesneville H."/>
            <person name="Roncero M.I.G."/>
            <person name="Seong K.-Y."/>
            <person name="Tetko I.V."/>
            <person name="Urban M."/>
            <person name="Waalwijk C."/>
            <person name="Ward T.J."/>
            <person name="Yao J."/>
            <person name="Birren B.W."/>
            <person name="Kistler H.C."/>
        </authorList>
    </citation>
    <scope>NUCLEOTIDE SEQUENCE [LARGE SCALE GENOMIC DNA]</scope>
    <source>
        <strain evidence="6">ATCC MYA-4620 / CBS 123657 / FGSC 9075 / NRRL 31084 / PH-1</strain>
    </source>
</reference>
<comment type="similarity">
    <text evidence="2">Belongs to the MYBBP1A family.</text>
</comment>
<dbReference type="GO" id="GO:0006355">
    <property type="term" value="P:regulation of DNA-templated transcription"/>
    <property type="evidence" value="ECO:0007669"/>
    <property type="project" value="InterPro"/>
</dbReference>
<proteinExistence type="inferred from homology"/>
<evidence type="ECO:0000313" key="6">
    <source>
        <dbReference type="Proteomes" id="UP000070720"/>
    </source>
</evidence>
<dbReference type="PANTHER" id="PTHR13213:SF2">
    <property type="entry name" value="MYB-BINDING PROTEIN 1A"/>
    <property type="match status" value="1"/>
</dbReference>
<reference evidence="5 6" key="3">
    <citation type="journal article" date="2015" name="BMC Genomics">
        <title>The completed genome sequence of the pathogenic ascomycete fungus Fusarium graminearum.</title>
        <authorList>
            <person name="King R."/>
            <person name="Urban M."/>
            <person name="Hammond-Kosack M.C."/>
            <person name="Hassani-Pak K."/>
            <person name="Hammond-Kosack K.E."/>
        </authorList>
    </citation>
    <scope>NUCLEOTIDE SEQUENCE [LARGE SCALE GENOMIC DNA]</scope>
    <source>
        <strain evidence="6">ATCC MYA-4620 / CBS 123657 / FGSC 9075 / NRRL 31084 / PH-1</strain>
    </source>
</reference>
<evidence type="ECO:0000313" key="5">
    <source>
        <dbReference type="EMBL" id="SCB64081.1"/>
    </source>
</evidence>
<protein>
    <submittedName>
        <fullName evidence="5">Chromosome 1, complete genome</fullName>
    </submittedName>
</protein>
<evidence type="ECO:0000256" key="1">
    <source>
        <dbReference type="ARBA" id="ARBA00004123"/>
    </source>
</evidence>
<dbReference type="InterPro" id="IPR016024">
    <property type="entry name" value="ARM-type_fold"/>
</dbReference>
<dbReference type="EMBL" id="HG970332">
    <property type="protein sequence ID" value="SCB64081.1"/>
    <property type="molecule type" value="Genomic_DNA"/>
</dbReference>
<evidence type="ECO:0000256" key="4">
    <source>
        <dbReference type="SAM" id="MobiDB-lite"/>
    </source>
</evidence>
<dbReference type="FunCoup" id="A0A1C3YI07">
    <property type="interactions" value="346"/>
</dbReference>
<feature type="compositionally biased region" description="Basic and acidic residues" evidence="4">
    <location>
        <begin position="814"/>
        <end position="841"/>
    </location>
</feature>
<accession>A0A1C3YI07</accession>
<dbReference type="PANTHER" id="PTHR13213">
    <property type="entry name" value="MYB-BINDING PROTEIN 1A FAMILY MEMBER"/>
    <property type="match status" value="1"/>
</dbReference>
<feature type="region of interest" description="Disordered" evidence="4">
    <location>
        <begin position="737"/>
        <end position="853"/>
    </location>
</feature>
<dbReference type="GO" id="GO:0000182">
    <property type="term" value="F:rDNA binding"/>
    <property type="evidence" value="ECO:0007669"/>
    <property type="project" value="TreeGrafter"/>
</dbReference>
<evidence type="ECO:0000256" key="3">
    <source>
        <dbReference type="ARBA" id="ARBA00023242"/>
    </source>
</evidence>
<name>A0A1C3YI07_GIBZE</name>
<dbReference type="VEuPathDB" id="FungiDB:FGRAMPH1_01G01435"/>
<keyword evidence="3" id="KW-0539">Nucleus</keyword>
<dbReference type="STRING" id="229533.A0A1C3YI07"/>
<dbReference type="InParanoid" id="A0A1C3YI07"/>
<dbReference type="Proteomes" id="UP000070720">
    <property type="component" value="Chromosome 1"/>
</dbReference>
<reference evidence="6" key="2">
    <citation type="journal article" date="2010" name="Nature">
        <title>Comparative genomics reveals mobile pathogenicity chromosomes in Fusarium.</title>
        <authorList>
            <person name="Ma L.J."/>
            <person name="van der Does H.C."/>
            <person name="Borkovich K.A."/>
            <person name="Coleman J.J."/>
            <person name="Daboussi M.J."/>
            <person name="Di Pietro A."/>
            <person name="Dufresne M."/>
            <person name="Freitag M."/>
            <person name="Grabherr M."/>
            <person name="Henrissat B."/>
            <person name="Houterman P.M."/>
            <person name="Kang S."/>
            <person name="Shim W.B."/>
            <person name="Woloshuk C."/>
            <person name="Xie X."/>
            <person name="Xu J.R."/>
            <person name="Antoniw J."/>
            <person name="Baker S.E."/>
            <person name="Bluhm B.H."/>
            <person name="Breakspear A."/>
            <person name="Brown D.W."/>
            <person name="Butchko R.A."/>
            <person name="Chapman S."/>
            <person name="Coulson R."/>
            <person name="Coutinho P.M."/>
            <person name="Danchin E.G."/>
            <person name="Diener A."/>
            <person name="Gale L.R."/>
            <person name="Gardiner D.M."/>
            <person name="Goff S."/>
            <person name="Hammond-Kosack K.E."/>
            <person name="Hilburn K."/>
            <person name="Hua-Van A."/>
            <person name="Jonkers W."/>
            <person name="Kazan K."/>
            <person name="Kodira C.D."/>
            <person name="Koehrsen M."/>
            <person name="Kumar L."/>
            <person name="Lee Y.H."/>
            <person name="Li L."/>
            <person name="Manners J.M."/>
            <person name="Miranda-Saavedra D."/>
            <person name="Mukherjee M."/>
            <person name="Park G."/>
            <person name="Park J."/>
            <person name="Park S.Y."/>
            <person name="Proctor R.H."/>
            <person name="Regev A."/>
            <person name="Ruiz-Roldan M.C."/>
            <person name="Sain D."/>
            <person name="Sakthikumar S."/>
            <person name="Sykes S."/>
            <person name="Schwartz D.C."/>
            <person name="Turgeon B.G."/>
            <person name="Wapinski I."/>
            <person name="Yoder O."/>
            <person name="Young S."/>
            <person name="Zeng Q."/>
            <person name="Zhou S."/>
            <person name="Galagan J."/>
            <person name="Cuomo C.A."/>
            <person name="Kistler H.C."/>
            <person name="Rep M."/>
        </authorList>
    </citation>
    <scope>GENOME REANNOTATION</scope>
    <source>
        <strain evidence="6">ATCC MYA-4620 / CBS 123657 / FGSC 9075 / NRRL 31084 / PH-1</strain>
    </source>
</reference>
<dbReference type="AlphaFoldDB" id="A0A1C3YI07"/>
<evidence type="ECO:0000256" key="2">
    <source>
        <dbReference type="ARBA" id="ARBA00006809"/>
    </source>
</evidence>
<gene>
    <name evidence="5" type="ORF">FGRAMPH1_01T01435</name>
</gene>
<feature type="compositionally biased region" description="Polar residues" evidence="4">
    <location>
        <begin position="1"/>
        <end position="19"/>
    </location>
</feature>